<keyword evidence="2" id="KW-0805">Transcription regulation</keyword>
<protein>
    <submittedName>
        <fullName evidence="5">BlaI/MecI/CopY family transcriptional regulator</fullName>
    </submittedName>
</protein>
<reference evidence="5 6" key="1">
    <citation type="submission" date="2023-03" db="EMBL/GenBank/DDBJ databases">
        <title>Draft genome sequence of Streptomyces sp. RB6PN23 isolated from peat swamp forest in Thailand.</title>
        <authorList>
            <person name="Klaysubun C."/>
            <person name="Duangmal K."/>
        </authorList>
    </citation>
    <scope>NUCLEOTIDE SEQUENCE [LARGE SCALE GENOMIC DNA]</scope>
    <source>
        <strain evidence="5 6">RB6PN23</strain>
    </source>
</reference>
<evidence type="ECO:0000256" key="1">
    <source>
        <dbReference type="ARBA" id="ARBA00011046"/>
    </source>
</evidence>
<dbReference type="RefSeq" id="WP_276094790.1">
    <property type="nucleotide sequence ID" value="NZ_JARJBC010000013.1"/>
</dbReference>
<dbReference type="Proteomes" id="UP001216579">
    <property type="component" value="Unassembled WGS sequence"/>
</dbReference>
<name>A0ABT5ZPU7_9ACTN</name>
<dbReference type="EMBL" id="JARJBC010000013">
    <property type="protein sequence ID" value="MDF3291610.1"/>
    <property type="molecule type" value="Genomic_DNA"/>
</dbReference>
<dbReference type="InterPro" id="IPR036390">
    <property type="entry name" value="WH_DNA-bd_sf"/>
</dbReference>
<evidence type="ECO:0000313" key="5">
    <source>
        <dbReference type="EMBL" id="MDF3291610.1"/>
    </source>
</evidence>
<dbReference type="Pfam" id="PF03965">
    <property type="entry name" value="Penicillinase_R"/>
    <property type="match status" value="1"/>
</dbReference>
<proteinExistence type="inferred from homology"/>
<evidence type="ECO:0000313" key="6">
    <source>
        <dbReference type="Proteomes" id="UP001216579"/>
    </source>
</evidence>
<keyword evidence="6" id="KW-1185">Reference proteome</keyword>
<keyword evidence="4" id="KW-0804">Transcription</keyword>
<keyword evidence="3" id="KW-0238">DNA-binding</keyword>
<accession>A0ABT5ZPU7</accession>
<dbReference type="InterPro" id="IPR005650">
    <property type="entry name" value="BlaI_family"/>
</dbReference>
<comment type="similarity">
    <text evidence="1">Belongs to the BlaI transcriptional regulatory family.</text>
</comment>
<gene>
    <name evidence="5" type="ORF">P3G67_20730</name>
</gene>
<dbReference type="InterPro" id="IPR036388">
    <property type="entry name" value="WH-like_DNA-bd_sf"/>
</dbReference>
<organism evidence="5 6">
    <name type="scientific">Streptomyces silvisoli</name>
    <dbReference type="NCBI Taxonomy" id="3034235"/>
    <lineage>
        <taxon>Bacteria</taxon>
        <taxon>Bacillati</taxon>
        <taxon>Actinomycetota</taxon>
        <taxon>Actinomycetes</taxon>
        <taxon>Kitasatosporales</taxon>
        <taxon>Streptomycetaceae</taxon>
        <taxon>Streptomyces</taxon>
    </lineage>
</organism>
<dbReference type="SUPFAM" id="SSF46785">
    <property type="entry name" value="Winged helix' DNA-binding domain"/>
    <property type="match status" value="1"/>
</dbReference>
<sequence>MGRGERAPTPGQERRPSGALEAEILAALQAAPHPLTPAEVLERLSGGLSYSTVVTILTRLYEKNVLTRDKQGRAFAYAPVADPSGLTARRMHQVMDSGPDRETVLARFVNDLSDHDELLLLRLLAADLAPGQRGDR</sequence>
<dbReference type="Gene3D" id="1.10.10.10">
    <property type="entry name" value="Winged helix-like DNA-binding domain superfamily/Winged helix DNA-binding domain"/>
    <property type="match status" value="1"/>
</dbReference>
<evidence type="ECO:0000256" key="3">
    <source>
        <dbReference type="ARBA" id="ARBA00023125"/>
    </source>
</evidence>
<evidence type="ECO:0000256" key="2">
    <source>
        <dbReference type="ARBA" id="ARBA00023015"/>
    </source>
</evidence>
<evidence type="ECO:0000256" key="4">
    <source>
        <dbReference type="ARBA" id="ARBA00023163"/>
    </source>
</evidence>
<comment type="caution">
    <text evidence="5">The sequence shown here is derived from an EMBL/GenBank/DDBJ whole genome shotgun (WGS) entry which is preliminary data.</text>
</comment>